<dbReference type="InterPro" id="IPR006114">
    <property type="entry name" value="6PGDH_C"/>
</dbReference>
<evidence type="ECO:0000256" key="1">
    <source>
        <dbReference type="ARBA" id="ARBA00002526"/>
    </source>
</evidence>
<dbReference type="NCBIfam" id="NF006765">
    <property type="entry name" value="PRK09287.1"/>
    <property type="match status" value="1"/>
</dbReference>
<feature type="binding site" description="in other chain" evidence="14">
    <location>
        <position position="328"/>
    </location>
    <ligand>
        <name>substrate</name>
        <note>ligand shared between dimeric partners</note>
    </ligand>
</feature>
<dbReference type="UniPathway" id="UPA00115">
    <property type="reaction ID" value="UER00410"/>
</dbReference>
<feature type="binding site" evidence="14">
    <location>
        <position position="492"/>
    </location>
    <ligand>
        <name>substrate</name>
        <note>ligand shared between dimeric partners</note>
    </ligand>
</feature>
<proteinExistence type="inferred from homology"/>
<dbReference type="InterPro" id="IPR006184">
    <property type="entry name" value="6PGdom_BS"/>
</dbReference>
<dbReference type="InterPro" id="IPR013328">
    <property type="entry name" value="6PGD_dom2"/>
</dbReference>
<dbReference type="EMBL" id="ACQA01000002">
    <property type="protein sequence ID" value="EEQ94096.1"/>
    <property type="molecule type" value="Genomic_DNA"/>
</dbReference>
<comment type="caution">
    <text evidence="17">The sequence shown here is derived from an EMBL/GenBank/DDBJ whole genome shotgun (WGS) entry which is preliminary data.</text>
</comment>
<dbReference type="Pfam" id="PF03446">
    <property type="entry name" value="NAD_binding_2"/>
    <property type="match status" value="1"/>
</dbReference>
<dbReference type="InterPro" id="IPR006115">
    <property type="entry name" value="6PGDH_NADP-bd"/>
</dbReference>
<keyword evidence="10 12" id="KW-0570">Pentose shunt</keyword>
<dbReference type="PROSITE" id="PS00461">
    <property type="entry name" value="6PGD"/>
    <property type="match status" value="1"/>
</dbReference>
<feature type="active site" description="Proton donor" evidence="13">
    <location>
        <position position="230"/>
    </location>
</feature>
<dbReference type="GO" id="GO:0004616">
    <property type="term" value="F:phosphogluconate dehydrogenase (decarboxylating) activity"/>
    <property type="evidence" value="ECO:0007669"/>
    <property type="project" value="UniProtKB-EC"/>
</dbReference>
<feature type="binding site" description="in other chain" evidence="14">
    <location>
        <begin position="169"/>
        <end position="171"/>
    </location>
    <ligand>
        <name>substrate</name>
        <note>ligand shared between dimeric partners</note>
    </ligand>
</feature>
<evidence type="ECO:0000256" key="11">
    <source>
        <dbReference type="ARBA" id="ARBA00048640"/>
    </source>
</evidence>
<evidence type="ECO:0000259" key="16">
    <source>
        <dbReference type="SMART" id="SM01350"/>
    </source>
</evidence>
<dbReference type="PRINTS" id="PR00076">
    <property type="entry name" value="6PGDHDRGNASE"/>
</dbReference>
<organism evidence="17 18">
    <name type="scientific">Brucella intermedia LMG 3301</name>
    <dbReference type="NCBI Taxonomy" id="641118"/>
    <lineage>
        <taxon>Bacteria</taxon>
        <taxon>Pseudomonadati</taxon>
        <taxon>Pseudomonadota</taxon>
        <taxon>Alphaproteobacteria</taxon>
        <taxon>Hyphomicrobiales</taxon>
        <taxon>Brucellaceae</taxon>
        <taxon>Brucella/Ochrobactrum group</taxon>
        <taxon>Brucella</taxon>
    </lineage>
</organism>
<evidence type="ECO:0000256" key="7">
    <source>
        <dbReference type="ARBA" id="ARBA00022857"/>
    </source>
</evidence>
<dbReference type="NCBIfam" id="TIGR00873">
    <property type="entry name" value="gnd"/>
    <property type="match status" value="1"/>
</dbReference>
<evidence type="ECO:0000313" key="18">
    <source>
        <dbReference type="Proteomes" id="UP000004386"/>
    </source>
</evidence>
<evidence type="ECO:0000256" key="12">
    <source>
        <dbReference type="PIRNR" id="PIRNR000109"/>
    </source>
</evidence>
<evidence type="ECO:0000313" key="17">
    <source>
        <dbReference type="EMBL" id="EEQ94096.1"/>
    </source>
</evidence>
<protein>
    <recommendedName>
        <fullName evidence="6 12">6-phosphogluconate dehydrogenase, decarboxylating</fullName>
        <ecNumber evidence="5 12">1.1.1.44</ecNumber>
    </recommendedName>
</protein>
<evidence type="ECO:0000256" key="3">
    <source>
        <dbReference type="ARBA" id="ARBA00008419"/>
    </source>
</evidence>
<dbReference type="GO" id="GO:0050661">
    <property type="term" value="F:NADP binding"/>
    <property type="evidence" value="ECO:0007669"/>
    <property type="project" value="InterPro"/>
</dbReference>
<feature type="binding site" description="in other chain" evidence="14">
    <location>
        <position position="301"/>
    </location>
    <ligand>
        <name>substrate</name>
        <note>ligand shared between dimeric partners</note>
    </ligand>
</feature>
<keyword evidence="9 15" id="KW-0311">Gluconate utilization</keyword>
<feature type="binding site" description="in other chain" evidence="14">
    <location>
        <begin position="226"/>
        <end position="227"/>
    </location>
    <ligand>
        <name>substrate</name>
        <note>ligand shared between dimeric partners</note>
    </ligand>
</feature>
<dbReference type="Pfam" id="PF00393">
    <property type="entry name" value="6PGD"/>
    <property type="match status" value="1"/>
</dbReference>
<evidence type="ECO:0000256" key="2">
    <source>
        <dbReference type="ARBA" id="ARBA00004874"/>
    </source>
</evidence>
<feature type="domain" description="6-phosphogluconate dehydrogenase C-terminal" evidence="16">
    <location>
        <begin position="219"/>
        <end position="508"/>
    </location>
</feature>
<evidence type="ECO:0000256" key="15">
    <source>
        <dbReference type="RuleBase" id="RU000485"/>
    </source>
</evidence>
<comment type="function">
    <text evidence="1 12">Catalyzes the oxidative decarboxylation of 6-phosphogluconate to ribulose 5-phosphate and CO(2), with concomitant reduction of NADP to NADPH.</text>
</comment>
<dbReference type="HOGENOM" id="CLU_024540_4_2_5"/>
<dbReference type="Gene3D" id="1.10.1040.10">
    <property type="entry name" value="N-(1-d-carboxylethyl)-l-norvaline Dehydrogenase, domain 2"/>
    <property type="match status" value="1"/>
</dbReference>
<evidence type="ECO:0000256" key="5">
    <source>
        <dbReference type="ARBA" id="ARBA00013011"/>
    </source>
</evidence>
<accession>C4WP23</accession>
<dbReference type="InterPro" id="IPR036291">
    <property type="entry name" value="NAD(P)-bd_dom_sf"/>
</dbReference>
<sequence>MRCCRNPAAAYSYRFGLSAFDVLHVSRRRPVGCICEGHKMEKADIGMVGLGVMGSNLALNIAEKGYTVAVYDRDEPVLKAFLEKAGPLRDKIIACPTFEDLAANIRKPRPIIFLIKAGAPVDAETTRLKAYLEKGDIMIDAGNSDYRDTVRRLKALGPNDPTFVGMGVSGGAEGARHGPSMMVGGTEEAYERIAPILLAAAAKYKDEPCCALVGPDGAGHFVKTIHNGIEYADMQMIAEIYGILRDGLGLSAPAIGDVFEKWNQGPLNSYLIEITAKVLKATDPETGKAMVDMILDEAGQKGTGRWAAIEAQMLGVPATAIEAAVAARSLSSLKAARALAAKAYNPGQRSLEISDQAKFLADLEQGLLAGKIAAYAQGFAVMEAASQEHGWNIPLAETARIWRAGCIIRSQLLDDIAHAFEDSESRNLLLAPAFVERMSKASNGLRQIVAKAALAGLPLPALGSALSYFDSFTQALGTANLLQGQRDFFGSHGFKRIDKDGDFHGPWGE</sequence>
<dbReference type="SMART" id="SM01350">
    <property type="entry name" value="6PGD"/>
    <property type="match status" value="1"/>
</dbReference>
<feature type="binding site" description="in other chain" evidence="14">
    <location>
        <position position="143"/>
    </location>
    <ligand>
        <name>substrate</name>
        <note>ligand shared between dimeric partners</note>
    </ligand>
</feature>
<comment type="pathway">
    <text evidence="2 12 15">Carbohydrate degradation; pentose phosphate pathway; D-ribulose 5-phosphate from D-glucose 6-phosphate (oxidative stage): step 3/3.</text>
</comment>
<evidence type="ECO:0000256" key="4">
    <source>
        <dbReference type="ARBA" id="ARBA00011738"/>
    </source>
</evidence>
<comment type="similarity">
    <text evidence="3 12 15">Belongs to the 6-phosphogluconate dehydrogenase family.</text>
</comment>
<dbReference type="AlphaFoldDB" id="C4WP23"/>
<reference evidence="17 18" key="1">
    <citation type="submission" date="2009-05" db="EMBL/GenBank/DDBJ databases">
        <authorList>
            <person name="Setubal J.C."/>
            <person name="Boyle S."/>
            <person name="Crasta O.R."/>
            <person name="Gillespie J.J."/>
            <person name="Kenyon R.W."/>
            <person name="Lu J."/>
            <person name="Mane S."/>
            <person name="Nagrani S."/>
            <person name="Shallom J.M."/>
            <person name="Shallom S."/>
            <person name="Shukla M."/>
            <person name="Snyder E.E."/>
            <person name="Sobral B.W."/>
            <person name="Wattam A.R."/>
            <person name="Will R."/>
            <person name="Williams K."/>
            <person name="Yoo H."/>
            <person name="Munk C."/>
            <person name="Tapia R."/>
            <person name="Green L."/>
            <person name="Rogers Y."/>
            <person name="Detter J.C."/>
            <person name="Bruce D."/>
            <person name="Brettin T.S."/>
            <person name="Tsolis R."/>
        </authorList>
    </citation>
    <scope>NUCLEOTIDE SEQUENCE [LARGE SCALE GENOMIC DNA]</scope>
    <source>
        <strain evidence="17 18">LMG 3301</strain>
    </source>
</reference>
<dbReference type="Gene3D" id="3.40.50.720">
    <property type="entry name" value="NAD(P)-binding Rossmann-like Domain"/>
    <property type="match status" value="1"/>
</dbReference>
<dbReference type="Proteomes" id="UP000004386">
    <property type="component" value="Unassembled WGS sequence"/>
</dbReference>
<dbReference type="FunFam" id="1.10.1040.10:FF:000032">
    <property type="entry name" value="6-phosphogluconate dehydrogenase, decarboxylating"/>
    <property type="match status" value="1"/>
</dbReference>
<dbReference type="PIRSF" id="PIRSF000109">
    <property type="entry name" value="6PGD"/>
    <property type="match status" value="1"/>
</dbReference>
<dbReference type="GO" id="GO:0019521">
    <property type="term" value="P:D-gluconate metabolic process"/>
    <property type="evidence" value="ECO:0007669"/>
    <property type="project" value="UniProtKB-KW"/>
</dbReference>
<dbReference type="EC" id="1.1.1.44" evidence="5 12"/>
<dbReference type="InterPro" id="IPR006113">
    <property type="entry name" value="6PGDH_Gnd/GntZ"/>
</dbReference>
<dbReference type="SUPFAM" id="SSF51735">
    <property type="entry name" value="NAD(P)-binding Rossmann-fold domains"/>
    <property type="match status" value="1"/>
</dbReference>
<keyword evidence="7 12" id="KW-0521">NADP</keyword>
<keyword evidence="8 12" id="KW-0560">Oxidoreductase</keyword>
<evidence type="ECO:0000256" key="6">
    <source>
        <dbReference type="ARBA" id="ARBA00018193"/>
    </source>
</evidence>
<comment type="subunit">
    <text evidence="4 12">Homodimer.</text>
</comment>
<dbReference type="InterPro" id="IPR006183">
    <property type="entry name" value="Pgluconate_DH"/>
</dbReference>
<gene>
    <name evidence="17" type="primary">gnd</name>
    <name evidence="17" type="ORF">OINT_2001309</name>
</gene>
<feature type="binding site" description="in other chain" evidence="14">
    <location>
        <position position="231"/>
    </location>
    <ligand>
        <name>substrate</name>
        <note>ligand shared between dimeric partners</note>
    </ligand>
</feature>
<evidence type="ECO:0000256" key="9">
    <source>
        <dbReference type="ARBA" id="ARBA00023064"/>
    </source>
</evidence>
<dbReference type="SUPFAM" id="SSF48179">
    <property type="entry name" value="6-phosphogluconate dehydrogenase C-terminal domain-like"/>
    <property type="match status" value="1"/>
</dbReference>
<evidence type="ECO:0000256" key="13">
    <source>
        <dbReference type="PIRSR" id="PIRSR000109-1"/>
    </source>
</evidence>
<dbReference type="Gene3D" id="1.20.5.320">
    <property type="entry name" value="6-Phosphogluconate Dehydrogenase, domain 3"/>
    <property type="match status" value="1"/>
</dbReference>
<evidence type="ECO:0000256" key="8">
    <source>
        <dbReference type="ARBA" id="ARBA00023002"/>
    </source>
</evidence>
<feature type="active site" description="Proton acceptor" evidence="13">
    <location>
        <position position="223"/>
    </location>
</feature>
<comment type="catalytic activity">
    <reaction evidence="11 12 15">
        <text>6-phospho-D-gluconate + NADP(+) = D-ribulose 5-phosphate + CO2 + NADPH</text>
        <dbReference type="Rhea" id="RHEA:10116"/>
        <dbReference type="ChEBI" id="CHEBI:16526"/>
        <dbReference type="ChEBI" id="CHEBI:57783"/>
        <dbReference type="ChEBI" id="CHEBI:58121"/>
        <dbReference type="ChEBI" id="CHEBI:58349"/>
        <dbReference type="ChEBI" id="CHEBI:58759"/>
        <dbReference type="EC" id="1.1.1.44"/>
    </reaction>
</comment>
<dbReference type="InterPro" id="IPR008927">
    <property type="entry name" value="6-PGluconate_DH-like_C_sf"/>
</dbReference>
<name>C4WP23_9HYPH</name>
<evidence type="ECO:0000256" key="10">
    <source>
        <dbReference type="ARBA" id="ARBA00023126"/>
    </source>
</evidence>
<dbReference type="GO" id="GO:0006098">
    <property type="term" value="P:pentose-phosphate shunt"/>
    <property type="evidence" value="ECO:0007669"/>
    <property type="project" value="UniProtKB-UniPathway"/>
</dbReference>
<dbReference type="PANTHER" id="PTHR11811">
    <property type="entry name" value="6-PHOSPHOGLUCONATE DEHYDROGENASE"/>
    <property type="match status" value="1"/>
</dbReference>
<evidence type="ECO:0000256" key="14">
    <source>
        <dbReference type="PIRSR" id="PIRSR000109-2"/>
    </source>
</evidence>
<feature type="binding site" evidence="14">
    <location>
        <position position="486"/>
    </location>
    <ligand>
        <name>substrate</name>
        <note>ligand shared between dimeric partners</note>
    </ligand>
</feature>